<accession>A0ABV6Y2D7</accession>
<keyword evidence="1" id="KW-0812">Transmembrane</keyword>
<evidence type="ECO:0000313" key="2">
    <source>
        <dbReference type="EMBL" id="MFC1455437.1"/>
    </source>
</evidence>
<name>A0ABV6Y2D7_9HYPH</name>
<feature type="transmembrane region" description="Helical" evidence="1">
    <location>
        <begin position="27"/>
        <end position="48"/>
    </location>
</feature>
<keyword evidence="1" id="KW-0472">Membrane</keyword>
<proteinExistence type="predicted"/>
<evidence type="ECO:0000313" key="3">
    <source>
        <dbReference type="Proteomes" id="UP001593940"/>
    </source>
</evidence>
<comment type="caution">
    <text evidence="2">The sequence shown here is derived from an EMBL/GenBank/DDBJ whole genome shotgun (WGS) entry which is preliminary data.</text>
</comment>
<evidence type="ECO:0000256" key="1">
    <source>
        <dbReference type="SAM" id="Phobius"/>
    </source>
</evidence>
<organism evidence="2 3">
    <name type="scientific">Microvirga arabica</name>
    <dbReference type="NCBI Taxonomy" id="1128671"/>
    <lineage>
        <taxon>Bacteria</taxon>
        <taxon>Pseudomonadati</taxon>
        <taxon>Pseudomonadota</taxon>
        <taxon>Alphaproteobacteria</taxon>
        <taxon>Hyphomicrobiales</taxon>
        <taxon>Methylobacteriaceae</taxon>
        <taxon>Microvirga</taxon>
    </lineage>
</organism>
<gene>
    <name evidence="2" type="ORF">ACETIH_01485</name>
</gene>
<keyword evidence="3" id="KW-1185">Reference proteome</keyword>
<sequence>MTIRDSYPEPDVEDQGVGVLRRRCVPLFTVLIGLLATMNIASVIFVLLE</sequence>
<reference evidence="2 3" key="1">
    <citation type="submission" date="2024-09" db="EMBL/GenBank/DDBJ databases">
        <title>Nodulacao em especies de Leguminosae Basais da Amazonia e Caracterizacao dos Rizobios e Bacterias Associadas aos Nodulos.</title>
        <authorList>
            <person name="Jambeiro I.C.A."/>
            <person name="Lopes I.S."/>
            <person name="Aguiar E.R.G.R."/>
            <person name="Santos A.F.J."/>
            <person name="Dos Santos J.M.F."/>
            <person name="Gross E."/>
        </authorList>
    </citation>
    <scope>NUCLEOTIDE SEQUENCE [LARGE SCALE GENOMIC DNA]</scope>
    <source>
        <strain evidence="2 3">BRUESC1165</strain>
    </source>
</reference>
<dbReference type="RefSeq" id="WP_203271129.1">
    <property type="nucleotide sequence ID" value="NZ_JAFBID010000009.1"/>
</dbReference>
<keyword evidence="1" id="KW-1133">Transmembrane helix</keyword>
<dbReference type="EMBL" id="JBHOMY010000003">
    <property type="protein sequence ID" value="MFC1455437.1"/>
    <property type="molecule type" value="Genomic_DNA"/>
</dbReference>
<protein>
    <submittedName>
        <fullName evidence="2">Uncharacterized protein</fullName>
    </submittedName>
</protein>
<dbReference type="Proteomes" id="UP001593940">
    <property type="component" value="Unassembled WGS sequence"/>
</dbReference>